<protein>
    <recommendedName>
        <fullName evidence="3">SAM-dependent methyltransferase</fullName>
    </recommendedName>
</protein>
<proteinExistence type="predicted"/>
<evidence type="ECO:0008006" key="3">
    <source>
        <dbReference type="Google" id="ProtNLM"/>
    </source>
</evidence>
<dbReference type="Pfam" id="PF04672">
    <property type="entry name" value="Methyltransf_19"/>
    <property type="match status" value="1"/>
</dbReference>
<dbReference type="EMBL" id="BSRX01000056">
    <property type="protein sequence ID" value="GLW58655.1"/>
    <property type="molecule type" value="Genomic_DNA"/>
</dbReference>
<dbReference type="InterPro" id="IPR029063">
    <property type="entry name" value="SAM-dependent_MTases_sf"/>
</dbReference>
<dbReference type="Proteomes" id="UP001165143">
    <property type="component" value="Unassembled WGS sequence"/>
</dbReference>
<dbReference type="CDD" id="cd02440">
    <property type="entry name" value="AdoMet_MTases"/>
    <property type="match status" value="1"/>
</dbReference>
<evidence type="ECO:0000313" key="2">
    <source>
        <dbReference type="Proteomes" id="UP001165143"/>
    </source>
</evidence>
<sequence>MYDYLLGGNRNYPSDRKAVEELLKTAPSTRELALNNRSFLVRVVRYIAEQYKIKQFIDHGSGLPTQQNVHEVAGTVHQDARVVYVDNDPMVLGYGRAVLDESPNAVILNADMTDTAAIVAGLEGRIDLTQPTAALFVSVLHCVPDEDGPKAMLERTVRLLAPGSVVVVCQLVSEKAFVRDTVTELMQQQTGGRWGRVRTEEDVREFFDIDRLVIQEPGLLDVTNWRPDGQEFARQASDEWIEFGGLARVV</sequence>
<dbReference type="InterPro" id="IPR006764">
    <property type="entry name" value="SAM_dep_MeTrfase_SAV2177_type"/>
</dbReference>
<reference evidence="1" key="1">
    <citation type="submission" date="2023-02" db="EMBL/GenBank/DDBJ databases">
        <title>Kitasatospora phosalacinea NBRC 14362.</title>
        <authorList>
            <person name="Ichikawa N."/>
            <person name="Sato H."/>
            <person name="Tonouchi N."/>
        </authorList>
    </citation>
    <scope>NUCLEOTIDE SEQUENCE</scope>
    <source>
        <strain evidence="1">NBRC 14362</strain>
    </source>
</reference>
<accession>A0A9W6PLU1</accession>
<dbReference type="PIRSF" id="PIRSF017393">
    <property type="entry name" value="MTase_SAV2177"/>
    <property type="match status" value="1"/>
</dbReference>
<dbReference type="Gene3D" id="3.40.50.150">
    <property type="entry name" value="Vaccinia Virus protein VP39"/>
    <property type="match status" value="1"/>
</dbReference>
<gene>
    <name evidence="1" type="ORF">Kpho01_66660</name>
</gene>
<name>A0A9W6PLU1_9ACTN</name>
<organism evidence="1 2">
    <name type="scientific">Kitasatospora phosalacinea</name>
    <dbReference type="NCBI Taxonomy" id="2065"/>
    <lineage>
        <taxon>Bacteria</taxon>
        <taxon>Bacillati</taxon>
        <taxon>Actinomycetota</taxon>
        <taxon>Actinomycetes</taxon>
        <taxon>Kitasatosporales</taxon>
        <taxon>Streptomycetaceae</taxon>
        <taxon>Kitasatospora</taxon>
    </lineage>
</organism>
<comment type="caution">
    <text evidence="1">The sequence shown here is derived from an EMBL/GenBank/DDBJ whole genome shotgun (WGS) entry which is preliminary data.</text>
</comment>
<evidence type="ECO:0000313" key="1">
    <source>
        <dbReference type="EMBL" id="GLW58655.1"/>
    </source>
</evidence>
<dbReference type="SUPFAM" id="SSF53335">
    <property type="entry name" value="S-adenosyl-L-methionine-dependent methyltransferases"/>
    <property type="match status" value="1"/>
</dbReference>
<dbReference type="AlphaFoldDB" id="A0A9W6PLU1"/>